<keyword evidence="2" id="KW-1185">Reference proteome</keyword>
<dbReference type="AlphaFoldDB" id="A0A0C3IAD6"/>
<sequence>MKPLKRYQYERYAVLCNLAYPRVFKQTRYGFDPNGQRVIKNKHGKIMIRVLWSEKHEEAVVVIKGSHSP</sequence>
<dbReference type="STRING" id="50718.SU60_04095"/>
<reference evidence="1 2" key="1">
    <citation type="submission" date="2015-01" db="EMBL/GenBank/DDBJ databases">
        <title>Draft genome of Vibrio mytili type strain CAIM 528.</title>
        <authorList>
            <person name="Gonzalez-Castillo A."/>
            <person name="Gomez-Gil B."/>
            <person name="Enciso-Ibarra J."/>
        </authorList>
    </citation>
    <scope>NUCLEOTIDE SEQUENCE [LARGE SCALE GENOMIC DNA]</scope>
    <source>
        <strain evidence="1 2">CAIM 528</strain>
    </source>
</reference>
<evidence type="ECO:0000313" key="2">
    <source>
        <dbReference type="Proteomes" id="UP000031977"/>
    </source>
</evidence>
<feature type="non-terminal residue" evidence="1">
    <location>
        <position position="69"/>
    </location>
</feature>
<name>A0A0C3IAD6_9VIBR</name>
<evidence type="ECO:0000313" key="1">
    <source>
        <dbReference type="EMBL" id="KIN11955.1"/>
    </source>
</evidence>
<organism evidence="1 2">
    <name type="scientific">Vibrio mytili</name>
    <dbReference type="NCBI Taxonomy" id="50718"/>
    <lineage>
        <taxon>Bacteria</taxon>
        <taxon>Pseudomonadati</taxon>
        <taxon>Pseudomonadota</taxon>
        <taxon>Gammaproteobacteria</taxon>
        <taxon>Vibrionales</taxon>
        <taxon>Vibrionaceae</taxon>
        <taxon>Vibrio</taxon>
    </lineage>
</organism>
<dbReference type="Proteomes" id="UP000031977">
    <property type="component" value="Unassembled WGS sequence"/>
</dbReference>
<protein>
    <submittedName>
        <fullName evidence="1">Lipase</fullName>
    </submittedName>
</protein>
<dbReference type="EMBL" id="JXOK01000009">
    <property type="protein sequence ID" value="KIN11955.1"/>
    <property type="molecule type" value="Genomic_DNA"/>
</dbReference>
<proteinExistence type="predicted"/>
<accession>A0A0C3IAD6</accession>
<comment type="caution">
    <text evidence="1">The sequence shown here is derived from an EMBL/GenBank/DDBJ whole genome shotgun (WGS) entry which is preliminary data.</text>
</comment>
<gene>
    <name evidence="1" type="ORF">SU60_04095</name>
</gene>